<dbReference type="PANTHER" id="PTHR30146">
    <property type="entry name" value="LACI-RELATED TRANSCRIPTIONAL REPRESSOR"/>
    <property type="match status" value="1"/>
</dbReference>
<dbReference type="Gene3D" id="3.40.50.2300">
    <property type="match status" value="2"/>
</dbReference>
<comment type="caution">
    <text evidence="5">The sequence shown here is derived from an EMBL/GenBank/DDBJ whole genome shotgun (WGS) entry which is preliminary data.</text>
</comment>
<reference evidence="5 6" key="1">
    <citation type="submission" date="2023-07" db="EMBL/GenBank/DDBJ databases">
        <title>Sorghum-associated microbial communities from plants grown in Nebraska, USA.</title>
        <authorList>
            <person name="Schachtman D."/>
        </authorList>
    </citation>
    <scope>NUCLEOTIDE SEQUENCE [LARGE SCALE GENOMIC DNA]</scope>
    <source>
        <strain evidence="5 6">DS1730</strain>
    </source>
</reference>
<proteinExistence type="predicted"/>
<evidence type="ECO:0000256" key="3">
    <source>
        <dbReference type="ARBA" id="ARBA00023163"/>
    </source>
</evidence>
<dbReference type="Gene3D" id="1.10.260.40">
    <property type="entry name" value="lambda repressor-like DNA-binding domains"/>
    <property type="match status" value="1"/>
</dbReference>
<keyword evidence="2 5" id="KW-0238">DNA-binding</keyword>
<dbReference type="Proteomes" id="UP001184614">
    <property type="component" value="Unassembled WGS sequence"/>
</dbReference>
<evidence type="ECO:0000313" key="5">
    <source>
        <dbReference type="EMBL" id="MDR6434557.1"/>
    </source>
</evidence>
<keyword evidence="3" id="KW-0804">Transcription</keyword>
<dbReference type="PROSITE" id="PS50932">
    <property type="entry name" value="HTH_LACI_2"/>
    <property type="match status" value="1"/>
</dbReference>
<dbReference type="RefSeq" id="WP_310016038.1">
    <property type="nucleotide sequence ID" value="NZ_JAVDQT010000012.1"/>
</dbReference>
<dbReference type="EMBL" id="JAVDQT010000012">
    <property type="protein sequence ID" value="MDR6434557.1"/>
    <property type="molecule type" value="Genomic_DNA"/>
</dbReference>
<evidence type="ECO:0000256" key="1">
    <source>
        <dbReference type="ARBA" id="ARBA00023015"/>
    </source>
</evidence>
<feature type="domain" description="HTH lacI-type" evidence="4">
    <location>
        <begin position="7"/>
        <end position="61"/>
    </location>
</feature>
<dbReference type="InterPro" id="IPR010982">
    <property type="entry name" value="Lambda_DNA-bd_dom_sf"/>
</dbReference>
<dbReference type="Pfam" id="PF00356">
    <property type="entry name" value="LacI"/>
    <property type="match status" value="1"/>
</dbReference>
<dbReference type="GO" id="GO:0003677">
    <property type="term" value="F:DNA binding"/>
    <property type="evidence" value="ECO:0007669"/>
    <property type="project" value="UniProtKB-KW"/>
</dbReference>
<evidence type="ECO:0000259" key="4">
    <source>
        <dbReference type="PROSITE" id="PS50932"/>
    </source>
</evidence>
<dbReference type="CDD" id="cd01392">
    <property type="entry name" value="HTH_LacI"/>
    <property type="match status" value="1"/>
</dbReference>
<dbReference type="InterPro" id="IPR028082">
    <property type="entry name" value="Peripla_BP_I"/>
</dbReference>
<dbReference type="PANTHER" id="PTHR30146:SF109">
    <property type="entry name" value="HTH-TYPE TRANSCRIPTIONAL REGULATOR GALS"/>
    <property type="match status" value="1"/>
</dbReference>
<dbReference type="SUPFAM" id="SSF47413">
    <property type="entry name" value="lambda repressor-like DNA-binding domains"/>
    <property type="match status" value="1"/>
</dbReference>
<evidence type="ECO:0000313" key="6">
    <source>
        <dbReference type="Proteomes" id="UP001184614"/>
    </source>
</evidence>
<organism evidence="5 6">
    <name type="scientific">Brucella pseudogrignonensis</name>
    <dbReference type="NCBI Taxonomy" id="419475"/>
    <lineage>
        <taxon>Bacteria</taxon>
        <taxon>Pseudomonadati</taxon>
        <taxon>Pseudomonadota</taxon>
        <taxon>Alphaproteobacteria</taxon>
        <taxon>Hyphomicrobiales</taxon>
        <taxon>Brucellaceae</taxon>
        <taxon>Brucella/Ochrobactrum group</taxon>
        <taxon>Brucella</taxon>
    </lineage>
</organism>
<dbReference type="InterPro" id="IPR000843">
    <property type="entry name" value="HTH_LacI"/>
</dbReference>
<protein>
    <submittedName>
        <fullName evidence="5">DNA-binding LacI/PurR family transcriptional regulator</fullName>
    </submittedName>
</protein>
<sequence length="343" mass="38666">MADNKIRTMEEFAVASGLSRPTVSKYFDNPESVKPSTRARIEKALKDHNYQPNIFAVSMNRKKPKNIGVIVPHISDPFYAEIIRQIEMRCLAEGYWTIVLSSHGDRKLEARAMRTLMSLNISGVLMAPLGFETDAKLLSSLSDSMPVVFLDSRISDDQPFVGTDNRQSIGNIVEYLCRTGEHPCFMEMPAVNQNAIERRAAYISTMEHLGIEPIVLPMTSKKWNFEELGYEEAGRILDRGGFPTRTVLCANDRIAFGVISAAYERRRHVGREEGCDFRVAGHDDHPLSRFTCPPLTTVAQNYQSIARLGLDMLFSRINSQETGRVVKDEVRRLDTHLIIRGSA</sequence>
<dbReference type="CDD" id="cd06267">
    <property type="entry name" value="PBP1_LacI_sugar_binding-like"/>
    <property type="match status" value="1"/>
</dbReference>
<dbReference type="SMART" id="SM00354">
    <property type="entry name" value="HTH_LACI"/>
    <property type="match status" value="1"/>
</dbReference>
<dbReference type="SUPFAM" id="SSF53822">
    <property type="entry name" value="Periplasmic binding protein-like I"/>
    <property type="match status" value="1"/>
</dbReference>
<gene>
    <name evidence="5" type="ORF">J2782_004309</name>
</gene>
<keyword evidence="6" id="KW-1185">Reference proteome</keyword>
<dbReference type="Pfam" id="PF00532">
    <property type="entry name" value="Peripla_BP_1"/>
    <property type="match status" value="1"/>
</dbReference>
<keyword evidence="1" id="KW-0805">Transcription regulation</keyword>
<dbReference type="InterPro" id="IPR001761">
    <property type="entry name" value="Peripla_BP/Lac1_sug-bd_dom"/>
</dbReference>
<name>A0ABU1MEU1_9HYPH</name>
<evidence type="ECO:0000256" key="2">
    <source>
        <dbReference type="ARBA" id="ARBA00023125"/>
    </source>
</evidence>
<accession>A0ABU1MEU1</accession>